<feature type="region of interest" description="Disordered" evidence="1">
    <location>
        <begin position="199"/>
        <end position="218"/>
    </location>
</feature>
<evidence type="ECO:0000313" key="4">
    <source>
        <dbReference type="Proteomes" id="UP001231109"/>
    </source>
</evidence>
<name>A0ABT9HWL2_9GAMM</name>
<keyword evidence="4" id="KW-1185">Reference proteome</keyword>
<dbReference type="PANTHER" id="PTHR34351:SF1">
    <property type="entry name" value="SLR1927 PROTEIN"/>
    <property type="match status" value="1"/>
</dbReference>
<dbReference type="PANTHER" id="PTHR34351">
    <property type="entry name" value="SLR1927 PROTEIN-RELATED"/>
    <property type="match status" value="1"/>
</dbReference>
<keyword evidence="2" id="KW-1133">Transmembrane helix</keyword>
<gene>
    <name evidence="3" type="ORF">ORJ04_06110</name>
</gene>
<feature type="transmembrane region" description="Helical" evidence="2">
    <location>
        <begin position="68"/>
        <end position="89"/>
    </location>
</feature>
<dbReference type="EMBL" id="JAPJDZ010000010">
    <property type="protein sequence ID" value="MDP5135522.1"/>
    <property type="molecule type" value="Genomic_DNA"/>
</dbReference>
<keyword evidence="2" id="KW-0812">Transmembrane</keyword>
<accession>A0ABT9HWL2</accession>
<keyword evidence="2" id="KW-0472">Membrane</keyword>
<sequence length="316" mass="36489">MFNLNFKQRLYQRYWQFVSNYLDKRQPAGSTVTLVQKLIFILPTRYGWWFFLLIILMYLLGTNYQNNLILLLCYLLLSVFLLSITMCYLNMSGLTLSTAKPAEGFVNSDIEPEILTSSAKQHMMLQFSLVQHSQLITMPQLERSVRFSFTGKERGRFALPRIKISSQYPFGLWRAWSYIALDQIYWVYPTPMAQITKDNDVDIDDKPQSTVQSGDTLTPYRPGDSIRHMVWKRLARDPFNPVVRQQLTSPQAAPNWVVVPALTGEALERALRQACQQLLTLEQTGKKYGLQLPHQTLPQSSGSIHLQRCLQELALC</sequence>
<evidence type="ECO:0000313" key="3">
    <source>
        <dbReference type="EMBL" id="MDP5135522.1"/>
    </source>
</evidence>
<feature type="transmembrane region" description="Helical" evidence="2">
    <location>
        <begin position="46"/>
        <end position="62"/>
    </location>
</feature>
<organism evidence="3 4">
    <name type="scientific">Rheinheimera baltica</name>
    <dbReference type="NCBI Taxonomy" id="67576"/>
    <lineage>
        <taxon>Bacteria</taxon>
        <taxon>Pseudomonadati</taxon>
        <taxon>Pseudomonadota</taxon>
        <taxon>Gammaproteobacteria</taxon>
        <taxon>Chromatiales</taxon>
        <taxon>Chromatiaceae</taxon>
        <taxon>Rheinheimera</taxon>
    </lineage>
</organism>
<dbReference type="RefSeq" id="WP_305974524.1">
    <property type="nucleotide sequence ID" value="NZ_JAPJDZ010000010.1"/>
</dbReference>
<evidence type="ECO:0000256" key="2">
    <source>
        <dbReference type="SAM" id="Phobius"/>
    </source>
</evidence>
<proteinExistence type="predicted"/>
<dbReference type="Proteomes" id="UP001231109">
    <property type="component" value="Unassembled WGS sequence"/>
</dbReference>
<evidence type="ECO:0000256" key="1">
    <source>
        <dbReference type="SAM" id="MobiDB-lite"/>
    </source>
</evidence>
<protein>
    <submittedName>
        <fullName evidence="3">DUF58 domain-containing protein</fullName>
    </submittedName>
</protein>
<reference evidence="3 4" key="1">
    <citation type="submission" date="2022-11" db="EMBL/GenBank/DDBJ databases">
        <title>Viruses from the air-sea interface of a natural surface slick.</title>
        <authorList>
            <person name="Rahlff J."/>
            <person name="Holmfeldt K."/>
        </authorList>
    </citation>
    <scope>NUCLEOTIDE SEQUENCE [LARGE SCALE GENOMIC DNA]</scope>
    <source>
        <strain evidence="3 4">SMS4</strain>
    </source>
</reference>
<comment type="caution">
    <text evidence="3">The sequence shown here is derived from an EMBL/GenBank/DDBJ whole genome shotgun (WGS) entry which is preliminary data.</text>
</comment>